<accession>A0A644XSX2</accession>
<feature type="compositionally biased region" description="Basic and acidic residues" evidence="1">
    <location>
        <begin position="65"/>
        <end position="76"/>
    </location>
</feature>
<proteinExistence type="predicted"/>
<organism evidence="2">
    <name type="scientific">bioreactor metagenome</name>
    <dbReference type="NCBI Taxonomy" id="1076179"/>
    <lineage>
        <taxon>unclassified sequences</taxon>
        <taxon>metagenomes</taxon>
        <taxon>ecological metagenomes</taxon>
    </lineage>
</organism>
<evidence type="ECO:0000313" key="2">
    <source>
        <dbReference type="EMBL" id="MPM17353.1"/>
    </source>
</evidence>
<comment type="caution">
    <text evidence="2">The sequence shown here is derived from an EMBL/GenBank/DDBJ whole genome shotgun (WGS) entry which is preliminary data.</text>
</comment>
<evidence type="ECO:0000256" key="1">
    <source>
        <dbReference type="SAM" id="MobiDB-lite"/>
    </source>
</evidence>
<dbReference type="AlphaFoldDB" id="A0A644XSX2"/>
<feature type="compositionally biased region" description="Basic and acidic residues" evidence="1">
    <location>
        <begin position="98"/>
        <end position="115"/>
    </location>
</feature>
<dbReference type="EMBL" id="VSSQ01002781">
    <property type="protein sequence ID" value="MPM17353.1"/>
    <property type="molecule type" value="Genomic_DNA"/>
</dbReference>
<protein>
    <submittedName>
        <fullName evidence="2">Uncharacterized protein</fullName>
    </submittedName>
</protein>
<gene>
    <name evidence="2" type="ORF">SDC9_63742</name>
</gene>
<sequence>MGQKGRQGGQEEQKGKGGPVPQAVHSRDLHIGFHGKDPEAPGEDQGIREIRQGVGEDQEPGAEQPGHREGEGHRFEGLPPGGPEVQRRVLQSGIDGFEDAHHGEEGDGEHAHGLDKGQPPEAVDGEVLQAEDLFRDKAVVAEEQDDGQGEGEGGRDDGEGRHG</sequence>
<feature type="compositionally biased region" description="Basic and acidic residues" evidence="1">
    <location>
        <begin position="152"/>
        <end position="163"/>
    </location>
</feature>
<feature type="compositionally biased region" description="Basic and acidic residues" evidence="1">
    <location>
        <begin position="25"/>
        <end position="51"/>
    </location>
</feature>
<name>A0A644XSX2_9ZZZZ</name>
<feature type="region of interest" description="Disordered" evidence="1">
    <location>
        <begin position="1"/>
        <end position="163"/>
    </location>
</feature>
<reference evidence="2" key="1">
    <citation type="submission" date="2019-08" db="EMBL/GenBank/DDBJ databases">
        <authorList>
            <person name="Kucharzyk K."/>
            <person name="Murdoch R.W."/>
            <person name="Higgins S."/>
            <person name="Loffler F."/>
        </authorList>
    </citation>
    <scope>NUCLEOTIDE SEQUENCE</scope>
</reference>